<evidence type="ECO:0000313" key="3">
    <source>
        <dbReference type="EMBL" id="QQN59817.1"/>
    </source>
</evidence>
<protein>
    <submittedName>
        <fullName evidence="3">DUF4468 domain-containing protein</fullName>
    </submittedName>
</protein>
<dbReference type="KEGG" id="egm:AYC65_16665"/>
<dbReference type="EMBL" id="CP067018">
    <property type="protein sequence ID" value="QQN60258.1"/>
    <property type="molecule type" value="Genomic_DNA"/>
</dbReference>
<feature type="chain" id="PRO_5044621086" evidence="1">
    <location>
        <begin position="18"/>
        <end position="179"/>
    </location>
</feature>
<gene>
    <name evidence="3" type="ORF">I6H88_04320</name>
    <name evidence="4" type="ORF">I6H88_06670</name>
</gene>
<feature type="domain" description="DUF4468" evidence="2">
    <location>
        <begin position="39"/>
        <end position="128"/>
    </location>
</feature>
<sequence length="179" mass="21076">MKKLLLFLTLSTIFVNAQTFQPDNGNYNKYGKQVYKIDTVMVSNQTKESVFSNSLAWLSNNFKDSRNVIETKDINLGEITFKCFYQEDFLTGVKKNGKDTYLPIKIFYTGKFLIKDKKYRIILTDLRYSYLTDSENNIDLSDDITYKYNKKQIDVSLSFYKIVLKDIVNYLNRKSDNDF</sequence>
<name>A0A5E8D1K3_9FLAO</name>
<evidence type="ECO:0000313" key="5">
    <source>
        <dbReference type="Proteomes" id="UP000595426"/>
    </source>
</evidence>
<keyword evidence="1" id="KW-0732">Signal</keyword>
<dbReference type="GeneID" id="93134551"/>
<accession>A0A5E8D1K3</accession>
<dbReference type="RefSeq" id="WP_034869320.1">
    <property type="nucleotide sequence ID" value="NZ_CBCSDR010000016.1"/>
</dbReference>
<evidence type="ECO:0000256" key="1">
    <source>
        <dbReference type="SAM" id="SignalP"/>
    </source>
</evidence>
<feature type="signal peptide" evidence="1">
    <location>
        <begin position="1"/>
        <end position="17"/>
    </location>
</feature>
<dbReference type="KEGG" id="egm:AYC65_14330"/>
<evidence type="ECO:0000259" key="2">
    <source>
        <dbReference type="Pfam" id="PF14730"/>
    </source>
</evidence>
<keyword evidence="5" id="KW-1185">Reference proteome</keyword>
<dbReference type="AlphaFoldDB" id="A0A5E8D1K3"/>
<dbReference type="Gene3D" id="3.30.530.80">
    <property type="match status" value="1"/>
</dbReference>
<dbReference type="InterPro" id="IPR027823">
    <property type="entry name" value="DUF4468"/>
</dbReference>
<reference evidence="3 5" key="1">
    <citation type="submission" date="2020-12" db="EMBL/GenBank/DDBJ databases">
        <title>FDA dAtabase for Regulatory Grade micrObial Sequences (FDA-ARGOS): Supporting development and validation of Infectious Disease Dx tests.</title>
        <authorList>
            <person name="Kerrigan L."/>
            <person name="Long C."/>
            <person name="Tallon L."/>
            <person name="Sadzewicz L."/>
            <person name="Zhao X."/>
            <person name="Boylan J."/>
            <person name="Ott S."/>
            <person name="Bowen H."/>
            <person name="Vavikolanu K."/>
            <person name="Mehta A."/>
            <person name="Aluvathingal J."/>
            <person name="Nadendla S."/>
            <person name="Yan Y."/>
            <person name="Sichtig H."/>
        </authorList>
    </citation>
    <scope>NUCLEOTIDE SEQUENCE [LARGE SCALE GENOMIC DNA]</scope>
    <source>
        <strain evidence="3 5">FDAARGOS_1031</strain>
    </source>
</reference>
<dbReference type="Proteomes" id="UP000595426">
    <property type="component" value="Chromosome"/>
</dbReference>
<proteinExistence type="predicted"/>
<dbReference type="Pfam" id="PF14730">
    <property type="entry name" value="DUF4468"/>
    <property type="match status" value="1"/>
</dbReference>
<evidence type="ECO:0000313" key="4">
    <source>
        <dbReference type="EMBL" id="QQN60258.1"/>
    </source>
</evidence>
<organism evidence="3 5">
    <name type="scientific">Elizabethkingia bruuniana</name>
    <dbReference type="NCBI Taxonomy" id="1756149"/>
    <lineage>
        <taxon>Bacteria</taxon>
        <taxon>Pseudomonadati</taxon>
        <taxon>Bacteroidota</taxon>
        <taxon>Flavobacteriia</taxon>
        <taxon>Flavobacteriales</taxon>
        <taxon>Weeksellaceae</taxon>
        <taxon>Elizabethkingia</taxon>
    </lineage>
</organism>
<dbReference type="EMBL" id="CP067018">
    <property type="protein sequence ID" value="QQN59817.1"/>
    <property type="molecule type" value="Genomic_DNA"/>
</dbReference>